<evidence type="ECO:0000313" key="2">
    <source>
        <dbReference type="EMBL" id="SCX51649.1"/>
    </source>
</evidence>
<sequence>YSGGSGARAVMQADGNLVVYGGRGEALWSTRTYASSGGSVRLSDDGAVVVSSGSGAVLWSSGSDDRSVLRAGQRLFGGQSLVSANGAYRLVVQADGNLVVQSAGGAVLWTQGGAPGGSLIMQTDGNLVHYRPDGSASWASRTWSPNLATARLLDDGVLVVVDADARALWARSP</sequence>
<reference evidence="3" key="1">
    <citation type="submission" date="2016-10" db="EMBL/GenBank/DDBJ databases">
        <authorList>
            <person name="Varghese N."/>
            <person name="Submissions S."/>
        </authorList>
    </citation>
    <scope>NUCLEOTIDE SEQUENCE [LARGE SCALE GENOMIC DNA]</scope>
    <source>
        <strain evidence="3">DSM 45722</strain>
    </source>
</reference>
<dbReference type="InterPro" id="IPR036426">
    <property type="entry name" value="Bulb-type_lectin_dom_sf"/>
</dbReference>
<dbReference type="SUPFAM" id="SSF51110">
    <property type="entry name" value="alpha-D-mannose-specific plant lectins"/>
    <property type="match status" value="2"/>
</dbReference>
<evidence type="ECO:0000313" key="3">
    <source>
        <dbReference type="Proteomes" id="UP000198981"/>
    </source>
</evidence>
<feature type="domain" description="Bulb-type lectin" evidence="1">
    <location>
        <begin position="1"/>
        <end position="63"/>
    </location>
</feature>
<dbReference type="Proteomes" id="UP000198981">
    <property type="component" value="Unassembled WGS sequence"/>
</dbReference>
<dbReference type="OrthoDB" id="516973at2"/>
<dbReference type="InterPro" id="IPR001480">
    <property type="entry name" value="Bulb-type_lectin_dom"/>
</dbReference>
<feature type="non-terminal residue" evidence="2">
    <location>
        <position position="1"/>
    </location>
</feature>
<organism evidence="2 3">
    <name type="scientific">Klenkia marina</name>
    <dbReference type="NCBI Taxonomy" id="1960309"/>
    <lineage>
        <taxon>Bacteria</taxon>
        <taxon>Bacillati</taxon>
        <taxon>Actinomycetota</taxon>
        <taxon>Actinomycetes</taxon>
        <taxon>Geodermatophilales</taxon>
        <taxon>Geodermatophilaceae</taxon>
        <taxon>Klenkia</taxon>
    </lineage>
</organism>
<dbReference type="PROSITE" id="PS50927">
    <property type="entry name" value="BULB_LECTIN"/>
    <property type="match status" value="2"/>
</dbReference>
<dbReference type="GO" id="GO:0030246">
    <property type="term" value="F:carbohydrate binding"/>
    <property type="evidence" value="ECO:0007669"/>
    <property type="project" value="UniProtKB-KW"/>
</dbReference>
<name>A0A1G4YEC0_9ACTN</name>
<protein>
    <submittedName>
        <fullName evidence="2">D-mannose binding lectin</fullName>
    </submittedName>
</protein>
<keyword evidence="2" id="KW-0430">Lectin</keyword>
<accession>A0A1G4YEC0</accession>
<dbReference type="AlphaFoldDB" id="A0A1G4YEC0"/>
<dbReference type="EMBL" id="FMUH01000004">
    <property type="protein sequence ID" value="SCX51649.1"/>
    <property type="molecule type" value="Genomic_DNA"/>
</dbReference>
<feature type="domain" description="Bulb-type lectin" evidence="1">
    <location>
        <begin position="66"/>
        <end position="173"/>
    </location>
</feature>
<dbReference type="SMART" id="SM00108">
    <property type="entry name" value="B_lectin"/>
    <property type="match status" value="1"/>
</dbReference>
<keyword evidence="3" id="KW-1185">Reference proteome</keyword>
<dbReference type="Gene3D" id="2.90.10.10">
    <property type="entry name" value="Bulb-type lectin domain"/>
    <property type="match status" value="3"/>
</dbReference>
<evidence type="ECO:0000259" key="1">
    <source>
        <dbReference type="PROSITE" id="PS50927"/>
    </source>
</evidence>
<gene>
    <name evidence="2" type="ORF">SAMN03159343_2601</name>
</gene>
<proteinExistence type="predicted"/>